<feature type="region of interest" description="Disordered" evidence="6">
    <location>
        <begin position="162"/>
        <end position="184"/>
    </location>
</feature>
<feature type="transmembrane region" description="Helical" evidence="5">
    <location>
        <begin position="30"/>
        <end position="50"/>
    </location>
</feature>
<evidence type="ECO:0000256" key="3">
    <source>
        <dbReference type="ARBA" id="ARBA00022989"/>
    </source>
</evidence>
<dbReference type="PANTHER" id="PTHR23427:SF2">
    <property type="entry name" value="SURFEIT LOCUS PROTEIN 1"/>
    <property type="match status" value="1"/>
</dbReference>
<comment type="function">
    <text evidence="5">Probably involved in the biogenesis of the COX complex.</text>
</comment>
<dbReference type="Proteomes" id="UP000825935">
    <property type="component" value="Chromosome 28"/>
</dbReference>
<evidence type="ECO:0000256" key="1">
    <source>
        <dbReference type="ARBA" id="ARBA00004370"/>
    </source>
</evidence>
<comment type="caution">
    <text evidence="5">Lacks conserved residue(s) required for the propagation of feature annotation.</text>
</comment>
<dbReference type="CDD" id="cd06662">
    <property type="entry name" value="SURF1"/>
    <property type="match status" value="1"/>
</dbReference>
<evidence type="ECO:0000313" key="7">
    <source>
        <dbReference type="EMBL" id="KAH7293609.1"/>
    </source>
</evidence>
<keyword evidence="2 5" id="KW-0812">Transmembrane</keyword>
<evidence type="ECO:0000313" key="8">
    <source>
        <dbReference type="Proteomes" id="UP000825935"/>
    </source>
</evidence>
<dbReference type="OMA" id="WYSRDVA"/>
<keyword evidence="8" id="KW-1185">Reference proteome</keyword>
<reference evidence="7" key="1">
    <citation type="submission" date="2021-08" db="EMBL/GenBank/DDBJ databases">
        <title>WGS assembly of Ceratopteris richardii.</title>
        <authorList>
            <person name="Marchant D.B."/>
            <person name="Chen G."/>
            <person name="Jenkins J."/>
            <person name="Shu S."/>
            <person name="Leebens-Mack J."/>
            <person name="Grimwood J."/>
            <person name="Schmutz J."/>
            <person name="Soltis P."/>
            <person name="Soltis D."/>
            <person name="Chen Z.-H."/>
        </authorList>
    </citation>
    <scope>NUCLEOTIDE SEQUENCE</scope>
    <source>
        <strain evidence="7">Whitten #5841</strain>
        <tissue evidence="7">Leaf</tissue>
    </source>
</reference>
<comment type="caution">
    <text evidence="7">The sequence shown here is derived from an EMBL/GenBank/DDBJ whole genome shotgun (WGS) entry which is preliminary data.</text>
</comment>
<name>A0A8T2RB16_CERRI</name>
<accession>A0A8T2RB16</accession>
<proteinExistence type="inferred from homology"/>
<keyword evidence="3 5" id="KW-1133">Transmembrane helix</keyword>
<sequence length="315" mass="35632">MSGIRYVTTAAAATAAGAKRTSNSSGRRRWSAVLLFIPGLSAFGLGSWQLMRREWKMELLDHRRERLKDDVVPIGVATASVQSNSKQDYKDVLQHLEYRRVKCEGVFQDDKSIFLGPRGRANHGVTERGYFLITPLVPTEGDHQNMEMPVLVNRGWVPGSWRDNPTNITERNRNDSKPASQETIKKEPFISLWSKKKETMQKQPHTKTTTTVIAVVRDSETPNMFVPPNEPASGQWFFVDIPAMVRAVGLPEGTIYVEALQDKSVDYQGKKYPNPKDPETLIRSSVMPNDHLSYAFTWFALSAATTFMAWKRLSK</sequence>
<comment type="similarity">
    <text evidence="5">Belongs to the SURF1 family.</text>
</comment>
<dbReference type="AlphaFoldDB" id="A0A8T2RB16"/>
<evidence type="ECO:0000256" key="5">
    <source>
        <dbReference type="RuleBase" id="RU363076"/>
    </source>
</evidence>
<dbReference type="PROSITE" id="PS50895">
    <property type="entry name" value="SURF1"/>
    <property type="match status" value="1"/>
</dbReference>
<keyword evidence="5" id="KW-0496">Mitochondrion</keyword>
<evidence type="ECO:0000256" key="6">
    <source>
        <dbReference type="SAM" id="MobiDB-lite"/>
    </source>
</evidence>
<dbReference type="PANTHER" id="PTHR23427">
    <property type="entry name" value="SURFEIT LOCUS PROTEIN"/>
    <property type="match status" value="1"/>
</dbReference>
<dbReference type="EMBL" id="CM035433">
    <property type="protein sequence ID" value="KAH7293609.1"/>
    <property type="molecule type" value="Genomic_DNA"/>
</dbReference>
<evidence type="ECO:0000256" key="4">
    <source>
        <dbReference type="ARBA" id="ARBA00023136"/>
    </source>
</evidence>
<dbReference type="InterPro" id="IPR002994">
    <property type="entry name" value="Surf1/Shy1"/>
</dbReference>
<evidence type="ECO:0000256" key="2">
    <source>
        <dbReference type="ARBA" id="ARBA00022692"/>
    </source>
</evidence>
<dbReference type="GO" id="GO:0005743">
    <property type="term" value="C:mitochondrial inner membrane"/>
    <property type="evidence" value="ECO:0007669"/>
    <property type="project" value="UniProtKB-SubCell"/>
</dbReference>
<gene>
    <name evidence="7" type="ORF">KP509_28G033000</name>
</gene>
<dbReference type="OrthoDB" id="10040024at2759"/>
<organism evidence="7 8">
    <name type="scientific">Ceratopteris richardii</name>
    <name type="common">Triangle waterfern</name>
    <dbReference type="NCBI Taxonomy" id="49495"/>
    <lineage>
        <taxon>Eukaryota</taxon>
        <taxon>Viridiplantae</taxon>
        <taxon>Streptophyta</taxon>
        <taxon>Embryophyta</taxon>
        <taxon>Tracheophyta</taxon>
        <taxon>Polypodiopsida</taxon>
        <taxon>Polypodiidae</taxon>
        <taxon>Polypodiales</taxon>
        <taxon>Pteridineae</taxon>
        <taxon>Pteridaceae</taxon>
        <taxon>Parkerioideae</taxon>
        <taxon>Ceratopteris</taxon>
    </lineage>
</organism>
<dbReference type="Pfam" id="PF02104">
    <property type="entry name" value="SURF1"/>
    <property type="match status" value="1"/>
</dbReference>
<comment type="subcellular location">
    <subcellularLocation>
        <location evidence="1">Membrane</location>
    </subcellularLocation>
    <subcellularLocation>
        <location evidence="5">Mitochondrion inner membrane</location>
        <topology evidence="5">Multi-pass membrane protein</topology>
    </subcellularLocation>
</comment>
<dbReference type="InterPro" id="IPR045214">
    <property type="entry name" value="Surf1/Surf4"/>
</dbReference>
<keyword evidence="5" id="KW-0999">Mitochondrion inner membrane</keyword>
<protein>
    <recommendedName>
        <fullName evidence="5">SURF1-like protein</fullName>
    </recommendedName>
</protein>
<keyword evidence="4 5" id="KW-0472">Membrane</keyword>